<dbReference type="EMBL" id="CAJNOV010009146">
    <property type="protein sequence ID" value="CAF1352640.1"/>
    <property type="molecule type" value="Genomic_DNA"/>
</dbReference>
<dbReference type="SUPFAM" id="SSF101690">
    <property type="entry name" value="PAZ domain"/>
    <property type="match status" value="1"/>
</dbReference>
<evidence type="ECO:0000313" key="3">
    <source>
        <dbReference type="EMBL" id="CAF1352640.1"/>
    </source>
</evidence>
<accession>A0A815HIG8</accession>
<gene>
    <name evidence="3" type="ORF">CJN711_LOCUS19504</name>
</gene>
<sequence>MATKMNRSQEFLGNCMWQRNLSNARNININVENIFDNSFKLLLDLLNNYKSINDTDPIGLLLSLFTCIGHFCANSTVNITNHITNLNVFLLLIGPSGCGKSKIISPIKKSVINTIRSLGISKDEAGIVDEFTTASLSTKLAKSNVFIVTDEAEKPLLSMGFYSPLSEGSAADRISGYKFFGTIPTTKDTMTYHLEISSHLSFVGATTGRLWHRLITYYAQGHQSDGFSERLVFIINLIFILLSFEYLFYFMSYIFIHYAMPTKKDLTINLPQSLDYDDAEDDNNDIEDDMSDDEYELEKQLNNIKRNLPSLSQILIVCHLLGKREFVLSRNATKKFYNKVRQYQELSQIEKSDDVNYGSRMGKSAEILCKLAAISQIIKISIEILTLLQEQNKLQYDDTTFSFIRNVTQIIQHKYPSTNTVLQVQSSSCRLAGNLLCTHLLKMLLAIYNIEPILPNDKTLQIESISIHSTTNKIRKHIFNMPQLFFLKRDLTGSMGLLRHFPLDIVNTVMDELINYQLIRQGPYITTTSLGIVHMKSFPSDNILNDPMKRGVIEQIFIDINMDFTGYMSLLCSSIIKDKQILTTAGKQILMLPEHNILYQHLKLKYPNRNLDIHLISNHIDNLQNTNNDLLSTETTHNQNIGIMIYFKKILNMLINKDFYSVVTSIDDQNSDHNIHNEILNVSNQSSALSRVNWQNEKLNNMLSSNNIHQISPTHFSILNNPIINQLSTVCHIPDMTNKEQNLSVLENTTSPLDLNTHSNMSQKLSTFTQKNSIEQIEATVTPNNILMHPQQMNNTTTNIEQHISMSPTTNILLSTSMILDLNNQITSNILNEHNYTTFSQAENNDTRTLNITSTISERSESIVHDQAPFNLYSGAIGLASGFYQIIVLCGRGLTLNINKSFVSFYQNYNLVQFLSCYMGRDTQKNGISSKDQALLIEKILKFLWFIILYQEDDCQYRLKSFGCPANQHKYIINGNEPLTAVNYFNDRWQIPLRYPHLPVVELYHPNDNNRSYTLPMELVAVDEGQPNLQAITTEQHIEAIRKTLVHPDKCHIMIQRVVDERRFDHDSYLQKFGITVDVNEMLRIPGRILPSPEIKYKLSDINQHDIIEGVQIGRWCQHKPDDQQICLTRDFTQRILQVMSKHGVQFNSSPIEKYDAAILPTMLARMNELKMLRCEVIIDILDQVGDEMYNAVKQLAKIKIDFHIYVGELMREFFQHNLRLPNKLVFYQVDLGNESFQTVLDHELKAIEEACQGKYDCSTMKSSKQMLFFSIALHYLCHTDAQCTKTIAVPRPIYYATDNVAYYINSNYSEPQKTIQEENEAAFSSTIRRTYDDDCDKEQKWLNTETVCTENAERKNIEEKKMINVKKTSTEQKGKKINVV</sequence>
<dbReference type="PANTHER" id="PTHR22891">
    <property type="entry name" value="EUKARYOTIC TRANSLATION INITIATION FACTOR 2C"/>
    <property type="match status" value="1"/>
</dbReference>
<evidence type="ECO:0000256" key="1">
    <source>
        <dbReference type="SAM" id="Phobius"/>
    </source>
</evidence>
<organism evidence="3 4">
    <name type="scientific">Rotaria magnacalcarata</name>
    <dbReference type="NCBI Taxonomy" id="392030"/>
    <lineage>
        <taxon>Eukaryota</taxon>
        <taxon>Metazoa</taxon>
        <taxon>Spiralia</taxon>
        <taxon>Gnathifera</taxon>
        <taxon>Rotifera</taxon>
        <taxon>Eurotatoria</taxon>
        <taxon>Bdelloidea</taxon>
        <taxon>Philodinida</taxon>
        <taxon>Philodinidae</taxon>
        <taxon>Rotaria</taxon>
    </lineage>
</organism>
<keyword evidence="1" id="KW-1133">Transmembrane helix</keyword>
<comment type="caution">
    <text evidence="3">The sequence shown here is derived from an EMBL/GenBank/DDBJ whole genome shotgun (WGS) entry which is preliminary data.</text>
</comment>
<keyword evidence="1" id="KW-0472">Membrane</keyword>
<evidence type="ECO:0000259" key="2">
    <source>
        <dbReference type="Pfam" id="PF16488"/>
    </source>
</evidence>
<dbReference type="InterPro" id="IPR036397">
    <property type="entry name" value="RNaseH_sf"/>
</dbReference>
<protein>
    <recommendedName>
        <fullName evidence="2">Argonaute linker 2 domain-containing protein</fullName>
    </recommendedName>
</protein>
<reference evidence="3" key="1">
    <citation type="submission" date="2021-02" db="EMBL/GenBank/DDBJ databases">
        <authorList>
            <person name="Nowell W R."/>
        </authorList>
    </citation>
    <scope>NUCLEOTIDE SEQUENCE</scope>
</reference>
<dbReference type="Gene3D" id="3.30.420.10">
    <property type="entry name" value="Ribonuclease H-like superfamily/Ribonuclease H"/>
    <property type="match status" value="1"/>
</dbReference>
<dbReference type="Proteomes" id="UP000663855">
    <property type="component" value="Unassembled WGS sequence"/>
</dbReference>
<proteinExistence type="predicted"/>
<dbReference type="Gene3D" id="2.170.260.10">
    <property type="entry name" value="paz domain"/>
    <property type="match status" value="1"/>
</dbReference>
<evidence type="ECO:0000313" key="4">
    <source>
        <dbReference type="Proteomes" id="UP000663855"/>
    </source>
</evidence>
<dbReference type="InterPro" id="IPR032472">
    <property type="entry name" value="ArgoL2"/>
</dbReference>
<dbReference type="InterPro" id="IPR036085">
    <property type="entry name" value="PAZ_dom_sf"/>
</dbReference>
<name>A0A815HIG8_9BILA</name>
<feature type="domain" description="Argonaute linker 2" evidence="2">
    <location>
        <begin position="1055"/>
        <end position="1097"/>
    </location>
</feature>
<keyword evidence="1" id="KW-0812">Transmembrane</keyword>
<dbReference type="GO" id="GO:0003676">
    <property type="term" value="F:nucleic acid binding"/>
    <property type="evidence" value="ECO:0007669"/>
    <property type="project" value="InterPro"/>
</dbReference>
<dbReference type="Pfam" id="PF16488">
    <property type="entry name" value="ArgoL2"/>
    <property type="match status" value="1"/>
</dbReference>
<feature type="transmembrane region" description="Helical" evidence="1">
    <location>
        <begin position="231"/>
        <end position="256"/>
    </location>
</feature>